<dbReference type="InterPro" id="IPR017937">
    <property type="entry name" value="Thioredoxin_CS"/>
</dbReference>
<evidence type="ECO:0000256" key="1">
    <source>
        <dbReference type="ARBA" id="ARBA00008987"/>
    </source>
</evidence>
<dbReference type="InterPro" id="IPR036249">
    <property type="entry name" value="Thioredoxin-like_sf"/>
</dbReference>
<evidence type="ECO:0000313" key="9">
    <source>
        <dbReference type="EMBL" id="MBB3209325.1"/>
    </source>
</evidence>
<dbReference type="PROSITE" id="PS00194">
    <property type="entry name" value="THIOREDOXIN_1"/>
    <property type="match status" value="1"/>
</dbReference>
<accession>A0A7W5E373</accession>
<gene>
    <name evidence="9" type="ORF">FHS27_005165</name>
</gene>
<dbReference type="Gene3D" id="3.40.30.10">
    <property type="entry name" value="Glutaredoxin"/>
    <property type="match status" value="1"/>
</dbReference>
<dbReference type="Proteomes" id="UP000536179">
    <property type="component" value="Unassembled WGS sequence"/>
</dbReference>
<dbReference type="InterPro" id="IPR049299">
    <property type="entry name" value="Thio2_N"/>
</dbReference>
<proteinExistence type="inferred from homology"/>
<dbReference type="PANTHER" id="PTHR45663">
    <property type="entry name" value="GEO12009P1"/>
    <property type="match status" value="1"/>
</dbReference>
<evidence type="ECO:0000256" key="3">
    <source>
        <dbReference type="ARBA" id="ARBA00022723"/>
    </source>
</evidence>
<dbReference type="FunFam" id="3.40.30.10:FF:000001">
    <property type="entry name" value="Thioredoxin"/>
    <property type="match status" value="1"/>
</dbReference>
<keyword evidence="4" id="KW-0249">Electron transport</keyword>
<evidence type="ECO:0000259" key="8">
    <source>
        <dbReference type="PROSITE" id="PS51352"/>
    </source>
</evidence>
<evidence type="ECO:0000313" key="10">
    <source>
        <dbReference type="Proteomes" id="UP000536179"/>
    </source>
</evidence>
<dbReference type="PRINTS" id="PR00421">
    <property type="entry name" value="THIOREDOXIN"/>
</dbReference>
<evidence type="ECO:0000256" key="6">
    <source>
        <dbReference type="ARBA" id="ARBA00023284"/>
    </source>
</evidence>
<dbReference type="NCBIfam" id="NF008229">
    <property type="entry name" value="PRK10996.1"/>
    <property type="match status" value="1"/>
</dbReference>
<name>A0A7W5E373_9BACT</name>
<dbReference type="Gene3D" id="2.30.30.380">
    <property type="entry name" value="Zn-finger domain of Sec23/24"/>
    <property type="match status" value="1"/>
</dbReference>
<keyword evidence="10" id="KW-1185">Reference proteome</keyword>
<dbReference type="InterPro" id="IPR013766">
    <property type="entry name" value="Thioredoxin_domain"/>
</dbReference>
<keyword evidence="3" id="KW-0479">Metal-binding</keyword>
<dbReference type="PANTHER" id="PTHR45663:SF11">
    <property type="entry name" value="GEO12009P1"/>
    <property type="match status" value="1"/>
</dbReference>
<keyword evidence="5" id="KW-1015">Disulfide bond</keyword>
<dbReference type="CDD" id="cd02947">
    <property type="entry name" value="TRX_family"/>
    <property type="match status" value="1"/>
</dbReference>
<dbReference type="EMBL" id="JACHXU010000022">
    <property type="protein sequence ID" value="MBB3209325.1"/>
    <property type="molecule type" value="Genomic_DNA"/>
</dbReference>
<evidence type="ECO:0000256" key="5">
    <source>
        <dbReference type="ARBA" id="ARBA00023157"/>
    </source>
</evidence>
<keyword evidence="6" id="KW-0676">Redox-active center</keyword>
<evidence type="ECO:0000256" key="2">
    <source>
        <dbReference type="ARBA" id="ARBA00022448"/>
    </source>
</evidence>
<dbReference type="GO" id="GO:0005829">
    <property type="term" value="C:cytosol"/>
    <property type="evidence" value="ECO:0007669"/>
    <property type="project" value="TreeGrafter"/>
</dbReference>
<dbReference type="Pfam" id="PF00085">
    <property type="entry name" value="Thioredoxin"/>
    <property type="match status" value="1"/>
</dbReference>
<comment type="caution">
    <text evidence="9">The sequence shown here is derived from an EMBL/GenBank/DDBJ whole genome shotgun (WGS) entry which is preliminary data.</text>
</comment>
<dbReference type="GO" id="GO:0045454">
    <property type="term" value="P:cell redox homeostasis"/>
    <property type="evidence" value="ECO:0007669"/>
    <property type="project" value="TreeGrafter"/>
</dbReference>
<dbReference type="RefSeq" id="WP_184307823.1">
    <property type="nucleotide sequence ID" value="NZ_JACHXU010000022.1"/>
</dbReference>
<organism evidence="9 10">
    <name type="scientific">Aporhodopirellula rubra</name>
    <dbReference type="NCBI Taxonomy" id="980271"/>
    <lineage>
        <taxon>Bacteria</taxon>
        <taxon>Pseudomonadati</taxon>
        <taxon>Planctomycetota</taxon>
        <taxon>Planctomycetia</taxon>
        <taxon>Pirellulales</taxon>
        <taxon>Pirellulaceae</taxon>
        <taxon>Aporhodopirellula</taxon>
    </lineage>
</organism>
<evidence type="ECO:0000256" key="4">
    <source>
        <dbReference type="ARBA" id="ARBA00022982"/>
    </source>
</evidence>
<dbReference type="Pfam" id="PF21352">
    <property type="entry name" value="Zn_ribbon_Thio2"/>
    <property type="match status" value="1"/>
</dbReference>
<evidence type="ECO:0000256" key="7">
    <source>
        <dbReference type="NCBIfam" id="TIGR01068"/>
    </source>
</evidence>
<dbReference type="GO" id="GO:0046872">
    <property type="term" value="F:metal ion binding"/>
    <property type="evidence" value="ECO:0007669"/>
    <property type="project" value="UniProtKB-KW"/>
</dbReference>
<dbReference type="PROSITE" id="PS51352">
    <property type="entry name" value="THIOREDOXIN_2"/>
    <property type="match status" value="1"/>
</dbReference>
<feature type="domain" description="Thioredoxin" evidence="8">
    <location>
        <begin position="8"/>
        <end position="139"/>
    </location>
</feature>
<dbReference type="AlphaFoldDB" id="A0A7W5E373"/>
<dbReference type="NCBIfam" id="TIGR01068">
    <property type="entry name" value="thioredoxin"/>
    <property type="match status" value="1"/>
</dbReference>
<dbReference type="SUPFAM" id="SSF52833">
    <property type="entry name" value="Thioredoxin-like"/>
    <property type="match status" value="1"/>
</dbReference>
<reference evidence="9 10" key="1">
    <citation type="submission" date="2020-08" db="EMBL/GenBank/DDBJ databases">
        <title>Genomic Encyclopedia of Type Strains, Phase III (KMG-III): the genomes of soil and plant-associated and newly described type strains.</title>
        <authorList>
            <person name="Whitman W."/>
        </authorList>
    </citation>
    <scope>NUCLEOTIDE SEQUENCE [LARGE SCALE GENOMIC DNA]</scope>
    <source>
        <strain evidence="9 10">CECT 8075</strain>
    </source>
</reference>
<dbReference type="InterPro" id="IPR005746">
    <property type="entry name" value="Thioredoxin"/>
</dbReference>
<sequence length="139" mass="15154">MILVCSQCGAVNRVPDSKRHDKPVCGKCKQSLLPNHPVELTDTSFAKFIAKTQTPILVDFWAPWCGPCRMMAPAFEEAAASLSPDVILAKLNTESEPSTASQFAITGIPTIILFKNGREFSRHSGMLNGEKITQFAMNG</sequence>
<keyword evidence="9" id="KW-0560">Oxidoreductase</keyword>
<protein>
    <recommendedName>
        <fullName evidence="7">Thioredoxin</fullName>
    </recommendedName>
</protein>
<comment type="similarity">
    <text evidence="1">Belongs to the thioredoxin family.</text>
</comment>
<keyword evidence="2" id="KW-0813">Transport</keyword>
<dbReference type="GO" id="GO:0015035">
    <property type="term" value="F:protein-disulfide reductase activity"/>
    <property type="evidence" value="ECO:0007669"/>
    <property type="project" value="UniProtKB-UniRule"/>
</dbReference>